<reference evidence="4" key="2">
    <citation type="submission" date="2020-10" db="UniProtKB">
        <authorList>
            <consortium name="WormBaseParasite"/>
        </authorList>
    </citation>
    <scope>IDENTIFICATION</scope>
</reference>
<keyword evidence="2" id="KW-1133">Transmembrane helix</keyword>
<feature type="transmembrane region" description="Helical" evidence="2">
    <location>
        <begin position="33"/>
        <end position="55"/>
    </location>
</feature>
<feature type="region of interest" description="Disordered" evidence="1">
    <location>
        <begin position="91"/>
        <end position="116"/>
    </location>
</feature>
<sequence>MDENNTTSTTDEAITTIAPVLANFKTLDRWQGFFHMLQIAAISYAISLAFLIFLWSVKKCRRRYYHVVDDEDPQVKEKTFAQHLVQVSKLPESPPAKTARENDMSTASLPVDKTPESTDLLNNSALHPTQVMTEELVQSRLASTPDLKVQRTQTSTHSTLFPKSMHYNLITAYPKSEYVTKVDDRRNMFDRERERERDRPDKKAKTDKKPKNKSKFSSKD</sequence>
<feature type="compositionally biased region" description="Basic residues" evidence="1">
    <location>
        <begin position="210"/>
        <end position="220"/>
    </location>
</feature>
<evidence type="ECO:0000313" key="4">
    <source>
        <dbReference type="WBParaSite" id="Pan_g239.t1"/>
    </source>
</evidence>
<protein>
    <submittedName>
        <fullName evidence="4">Uncharacterized protein</fullName>
    </submittedName>
</protein>
<keyword evidence="2" id="KW-0812">Transmembrane</keyword>
<organism evidence="3 4">
    <name type="scientific">Panagrellus redivivus</name>
    <name type="common">Microworm</name>
    <dbReference type="NCBI Taxonomy" id="6233"/>
    <lineage>
        <taxon>Eukaryota</taxon>
        <taxon>Metazoa</taxon>
        <taxon>Ecdysozoa</taxon>
        <taxon>Nematoda</taxon>
        <taxon>Chromadorea</taxon>
        <taxon>Rhabditida</taxon>
        <taxon>Tylenchina</taxon>
        <taxon>Panagrolaimomorpha</taxon>
        <taxon>Panagrolaimoidea</taxon>
        <taxon>Panagrolaimidae</taxon>
        <taxon>Panagrellus</taxon>
    </lineage>
</organism>
<evidence type="ECO:0000313" key="3">
    <source>
        <dbReference type="Proteomes" id="UP000492821"/>
    </source>
</evidence>
<feature type="compositionally biased region" description="Basic and acidic residues" evidence="1">
    <location>
        <begin position="182"/>
        <end position="209"/>
    </location>
</feature>
<evidence type="ECO:0000256" key="1">
    <source>
        <dbReference type="SAM" id="MobiDB-lite"/>
    </source>
</evidence>
<feature type="region of interest" description="Disordered" evidence="1">
    <location>
        <begin position="182"/>
        <end position="220"/>
    </location>
</feature>
<keyword evidence="3" id="KW-1185">Reference proteome</keyword>
<dbReference type="Proteomes" id="UP000492821">
    <property type="component" value="Unassembled WGS sequence"/>
</dbReference>
<proteinExistence type="predicted"/>
<reference evidence="3" key="1">
    <citation type="journal article" date="2013" name="Genetics">
        <title>The draft genome and transcriptome of Panagrellus redivivus are shaped by the harsh demands of a free-living lifestyle.</title>
        <authorList>
            <person name="Srinivasan J."/>
            <person name="Dillman A.R."/>
            <person name="Macchietto M.G."/>
            <person name="Heikkinen L."/>
            <person name="Lakso M."/>
            <person name="Fracchia K.M."/>
            <person name="Antoshechkin I."/>
            <person name="Mortazavi A."/>
            <person name="Wong G."/>
            <person name="Sternberg P.W."/>
        </authorList>
    </citation>
    <scope>NUCLEOTIDE SEQUENCE [LARGE SCALE GENOMIC DNA]</scope>
    <source>
        <strain evidence="3">MT8872</strain>
    </source>
</reference>
<dbReference type="AlphaFoldDB" id="A0A7E4VQE0"/>
<accession>A0A7E4VQE0</accession>
<dbReference type="WBParaSite" id="Pan_g239.t1">
    <property type="protein sequence ID" value="Pan_g239.t1"/>
    <property type="gene ID" value="Pan_g239"/>
</dbReference>
<name>A0A7E4VQE0_PANRE</name>
<evidence type="ECO:0000256" key="2">
    <source>
        <dbReference type="SAM" id="Phobius"/>
    </source>
</evidence>
<keyword evidence="2" id="KW-0472">Membrane</keyword>